<gene>
    <name evidence="1" type="ORF">FOZ63_012709</name>
</gene>
<dbReference type="PROSITE" id="PS00141">
    <property type="entry name" value="ASP_PROTEASE"/>
    <property type="match status" value="1"/>
</dbReference>
<reference evidence="1 2" key="1">
    <citation type="submission" date="2020-04" db="EMBL/GenBank/DDBJ databases">
        <title>Perkinsus olseni comparative genomics.</title>
        <authorList>
            <person name="Bogema D.R."/>
        </authorList>
    </citation>
    <scope>NUCLEOTIDE SEQUENCE [LARGE SCALE GENOMIC DNA]</scope>
    <source>
        <strain evidence="1 2">ATCC PRA-207</strain>
    </source>
</reference>
<accession>A0A7J6NZF4</accession>
<dbReference type="Proteomes" id="UP000553632">
    <property type="component" value="Unassembled WGS sequence"/>
</dbReference>
<name>A0A7J6NZF4_PEROL</name>
<proteinExistence type="predicted"/>
<dbReference type="CDD" id="cd00303">
    <property type="entry name" value="retropepsin_like"/>
    <property type="match status" value="1"/>
</dbReference>
<dbReference type="InterPro" id="IPR001969">
    <property type="entry name" value="Aspartic_peptidase_AS"/>
</dbReference>
<dbReference type="Gene3D" id="2.40.70.10">
    <property type="entry name" value="Acid Proteases"/>
    <property type="match status" value="1"/>
</dbReference>
<evidence type="ECO:0008006" key="3">
    <source>
        <dbReference type="Google" id="ProtNLM"/>
    </source>
</evidence>
<dbReference type="GO" id="GO:0006508">
    <property type="term" value="P:proteolysis"/>
    <property type="evidence" value="ECO:0007669"/>
    <property type="project" value="InterPro"/>
</dbReference>
<dbReference type="AlphaFoldDB" id="A0A7J6NZF4"/>
<feature type="non-terminal residue" evidence="1">
    <location>
        <position position="148"/>
    </location>
</feature>
<comment type="caution">
    <text evidence="1">The sequence shown here is derived from an EMBL/GenBank/DDBJ whole genome shotgun (WGS) entry which is preliminary data.</text>
</comment>
<evidence type="ECO:0000313" key="1">
    <source>
        <dbReference type="EMBL" id="KAF4688441.1"/>
    </source>
</evidence>
<protein>
    <recommendedName>
        <fullName evidence="3">Peptidase A2 domain-containing protein</fullName>
    </recommendedName>
</protein>
<organism evidence="1 2">
    <name type="scientific">Perkinsus olseni</name>
    <name type="common">Perkinsus atlanticus</name>
    <dbReference type="NCBI Taxonomy" id="32597"/>
    <lineage>
        <taxon>Eukaryota</taxon>
        <taxon>Sar</taxon>
        <taxon>Alveolata</taxon>
        <taxon>Perkinsozoa</taxon>
        <taxon>Perkinsea</taxon>
        <taxon>Perkinsida</taxon>
        <taxon>Perkinsidae</taxon>
        <taxon>Perkinsus</taxon>
    </lineage>
</organism>
<dbReference type="SUPFAM" id="SSF50630">
    <property type="entry name" value="Acid proteases"/>
    <property type="match status" value="1"/>
</dbReference>
<dbReference type="GO" id="GO:0004190">
    <property type="term" value="F:aspartic-type endopeptidase activity"/>
    <property type="evidence" value="ECO:0007669"/>
    <property type="project" value="InterPro"/>
</dbReference>
<sequence>MVLGRVILEGRSTTALFDTGAEVSLVTESMLKEVAPEKKLDTSNIPKVNVADGATLTIHGSVKLKVTAGSRSVIDHFVVTSDSLTVPLLLGCSTLAKLNTTIVLSEAGSKVQTNDQSAGNRVPPRVRFSDEVKYLTSVAPIKSSPAEE</sequence>
<keyword evidence="2" id="KW-1185">Reference proteome</keyword>
<dbReference type="EMBL" id="JABANO010039960">
    <property type="protein sequence ID" value="KAF4688441.1"/>
    <property type="molecule type" value="Genomic_DNA"/>
</dbReference>
<dbReference type="Pfam" id="PF13975">
    <property type="entry name" value="gag-asp_proteas"/>
    <property type="match status" value="1"/>
</dbReference>
<dbReference type="InterPro" id="IPR021109">
    <property type="entry name" value="Peptidase_aspartic_dom_sf"/>
</dbReference>
<evidence type="ECO:0000313" key="2">
    <source>
        <dbReference type="Proteomes" id="UP000553632"/>
    </source>
</evidence>